<feature type="region of interest" description="Disordered" evidence="1">
    <location>
        <begin position="225"/>
        <end position="313"/>
    </location>
</feature>
<organism evidence="4 5">
    <name type="scientific">Miscanthus lutarioriparius</name>
    <dbReference type="NCBI Taxonomy" id="422564"/>
    <lineage>
        <taxon>Eukaryota</taxon>
        <taxon>Viridiplantae</taxon>
        <taxon>Streptophyta</taxon>
        <taxon>Embryophyta</taxon>
        <taxon>Tracheophyta</taxon>
        <taxon>Spermatophyta</taxon>
        <taxon>Magnoliopsida</taxon>
        <taxon>Liliopsida</taxon>
        <taxon>Poales</taxon>
        <taxon>Poaceae</taxon>
        <taxon>PACMAD clade</taxon>
        <taxon>Panicoideae</taxon>
        <taxon>Andropogonodae</taxon>
        <taxon>Andropogoneae</taxon>
        <taxon>Saccharinae</taxon>
        <taxon>Miscanthus</taxon>
    </lineage>
</organism>
<feature type="compositionally biased region" description="Basic and acidic residues" evidence="1">
    <location>
        <begin position="270"/>
        <end position="280"/>
    </location>
</feature>
<comment type="caution">
    <text evidence="4">The sequence shown here is derived from an EMBL/GenBank/DDBJ whole genome shotgun (WGS) entry which is preliminary data.</text>
</comment>
<evidence type="ECO:0000259" key="3">
    <source>
        <dbReference type="Pfam" id="PF07889"/>
    </source>
</evidence>
<feature type="compositionally biased region" description="Polar residues" evidence="1">
    <location>
        <begin position="301"/>
        <end position="310"/>
    </location>
</feature>
<dbReference type="PANTHER" id="PTHR47289:SF3">
    <property type="entry name" value="OS01G0112300 PROTEIN"/>
    <property type="match status" value="1"/>
</dbReference>
<keyword evidence="5" id="KW-1185">Reference proteome</keyword>
<keyword evidence="2" id="KW-0732">Signal</keyword>
<name>A0A811RUG6_9POAL</name>
<sequence>MVFGNVFIVLGSGVAGSVLTGDAKLPKLGDVFSGAAKFVKKHGKEGGDAKSGSSDQNQLLSQINNLREQIHTLATTPNTIVTPAANSGPGVYTITAVVVAGAIGYAYIKWKGWKLSDMMFVTKRGLSDACTAVGNHLDQVSDSVVVTRKHLAGRIDRADISLDETQQIIEGTRDEVGIIHGDLSAFQEDLQSVNLVVRTLESKIGRLESSQDQTVDGINHLSLESPISSPVAESPRAETSLQVSPAAERPETTSQEEQEQESVSRTCRTRNREGSCEQKSSHSHGASSSSSASSAAIAASMKTQNPSSSRLGGLWMPVLGTLLRASALS</sequence>
<feature type="signal peptide" evidence="2">
    <location>
        <begin position="1"/>
        <end position="16"/>
    </location>
</feature>
<evidence type="ECO:0000313" key="4">
    <source>
        <dbReference type="EMBL" id="CAD6273376.1"/>
    </source>
</evidence>
<protein>
    <recommendedName>
        <fullName evidence="3">DUF1664 domain-containing protein</fullName>
    </recommendedName>
</protein>
<feature type="chain" id="PRO_5032593927" description="DUF1664 domain-containing protein" evidence="2">
    <location>
        <begin position="17"/>
        <end position="329"/>
    </location>
</feature>
<feature type="domain" description="DUF1664" evidence="3">
    <location>
        <begin position="90"/>
        <end position="211"/>
    </location>
</feature>
<proteinExistence type="predicted"/>
<dbReference type="EMBL" id="CAJGYO010000016">
    <property type="protein sequence ID" value="CAD6273376.1"/>
    <property type="molecule type" value="Genomic_DNA"/>
</dbReference>
<dbReference type="InterPro" id="IPR012458">
    <property type="entry name" value="DUF1664"/>
</dbReference>
<feature type="compositionally biased region" description="Low complexity" evidence="1">
    <location>
        <begin position="283"/>
        <end position="300"/>
    </location>
</feature>
<dbReference type="Pfam" id="PF07889">
    <property type="entry name" value="DUF1664"/>
    <property type="match status" value="1"/>
</dbReference>
<dbReference type="Proteomes" id="UP000604825">
    <property type="component" value="Unassembled WGS sequence"/>
</dbReference>
<dbReference type="OrthoDB" id="544175at2759"/>
<dbReference type="AlphaFoldDB" id="A0A811RUG6"/>
<evidence type="ECO:0000256" key="2">
    <source>
        <dbReference type="SAM" id="SignalP"/>
    </source>
</evidence>
<accession>A0A811RUG6</accession>
<gene>
    <name evidence="4" type="ORF">NCGR_LOCUS56642</name>
</gene>
<dbReference type="PANTHER" id="PTHR47289">
    <property type="entry name" value="TRANSCRIPTION FACTOR, PUTATIVE (DUF1664)-RELATED"/>
    <property type="match status" value="1"/>
</dbReference>
<reference evidence="4" key="1">
    <citation type="submission" date="2020-10" db="EMBL/GenBank/DDBJ databases">
        <authorList>
            <person name="Han B."/>
            <person name="Lu T."/>
            <person name="Zhao Q."/>
            <person name="Huang X."/>
            <person name="Zhao Y."/>
        </authorList>
    </citation>
    <scope>NUCLEOTIDE SEQUENCE</scope>
</reference>
<evidence type="ECO:0000313" key="5">
    <source>
        <dbReference type="Proteomes" id="UP000604825"/>
    </source>
</evidence>
<evidence type="ECO:0000256" key="1">
    <source>
        <dbReference type="SAM" id="MobiDB-lite"/>
    </source>
</evidence>